<name>A0AA88TBA0_TACVA</name>
<evidence type="ECO:0000313" key="2">
    <source>
        <dbReference type="Proteomes" id="UP001187315"/>
    </source>
</evidence>
<gene>
    <name evidence="1" type="ORF">Q7C36_001335</name>
</gene>
<evidence type="ECO:0000313" key="1">
    <source>
        <dbReference type="EMBL" id="KAK2869464.1"/>
    </source>
</evidence>
<keyword evidence="2" id="KW-1185">Reference proteome</keyword>
<accession>A0AA88TBA0</accession>
<protein>
    <submittedName>
        <fullName evidence="1">Uncharacterized protein</fullName>
    </submittedName>
</protein>
<proteinExistence type="predicted"/>
<dbReference type="EMBL" id="JAVHJS010000001">
    <property type="protein sequence ID" value="KAK2869464.1"/>
    <property type="molecule type" value="Genomic_DNA"/>
</dbReference>
<dbReference type="Proteomes" id="UP001187315">
    <property type="component" value="Unassembled WGS sequence"/>
</dbReference>
<comment type="caution">
    <text evidence="1">The sequence shown here is derived from an EMBL/GenBank/DDBJ whole genome shotgun (WGS) entry which is preliminary data.</text>
</comment>
<dbReference type="AlphaFoldDB" id="A0AA88TBA0"/>
<reference evidence="1" key="1">
    <citation type="submission" date="2023-08" db="EMBL/GenBank/DDBJ databases">
        <title>Pelteobagrus vachellii genome.</title>
        <authorList>
            <person name="Liu H."/>
        </authorList>
    </citation>
    <scope>NUCLEOTIDE SEQUENCE</scope>
    <source>
        <strain evidence="1">PRFRI_2022a</strain>
        <tissue evidence="1">Muscle</tissue>
    </source>
</reference>
<sequence>MEATRTHNRVAFRVLAAPLAVGYVTRSLIGQSSPGSLCAGTGLCVTVTVNVPFLPSICFVPACMCSEVKGDSEDWNLVLRTNAS</sequence>
<organism evidence="1 2">
    <name type="scientific">Tachysurus vachellii</name>
    <name type="common">Darkbarbel catfish</name>
    <name type="synonym">Pelteobagrus vachellii</name>
    <dbReference type="NCBI Taxonomy" id="175792"/>
    <lineage>
        <taxon>Eukaryota</taxon>
        <taxon>Metazoa</taxon>
        <taxon>Chordata</taxon>
        <taxon>Craniata</taxon>
        <taxon>Vertebrata</taxon>
        <taxon>Euteleostomi</taxon>
        <taxon>Actinopterygii</taxon>
        <taxon>Neopterygii</taxon>
        <taxon>Teleostei</taxon>
        <taxon>Ostariophysi</taxon>
        <taxon>Siluriformes</taxon>
        <taxon>Bagridae</taxon>
        <taxon>Tachysurus</taxon>
    </lineage>
</organism>